<protein>
    <submittedName>
        <fullName evidence="4">Auxin response factor 12</fullName>
    </submittedName>
</protein>
<name>A0A317Y1N6_MAIZE</name>
<dbReference type="InterPro" id="IPR036322">
    <property type="entry name" value="WD40_repeat_dom_sf"/>
</dbReference>
<keyword evidence="1" id="KW-0853">WD repeat</keyword>
<gene>
    <name evidence="4" type="primary">ARF12_2</name>
    <name evidence="4" type="ORF">Zm00014a_005986</name>
</gene>
<reference evidence="4" key="1">
    <citation type="journal article" date="2018" name="Nat. Genet.">
        <title>Extensive intraspecific gene order and gene structural variations between Mo17 and other maize genomes.</title>
        <authorList>
            <person name="Sun S."/>
            <person name="Zhou Y."/>
            <person name="Chen J."/>
            <person name="Shi J."/>
            <person name="Zhao H."/>
            <person name="Zhao H."/>
            <person name="Song W."/>
            <person name="Zhang M."/>
            <person name="Cui Y."/>
            <person name="Dong X."/>
            <person name="Liu H."/>
            <person name="Ma X."/>
            <person name="Jiao Y."/>
            <person name="Wang B."/>
            <person name="Wei X."/>
            <person name="Stein J.C."/>
            <person name="Glaubitz J.C."/>
            <person name="Lu F."/>
            <person name="Yu G."/>
            <person name="Liang C."/>
            <person name="Fengler K."/>
            <person name="Li B."/>
            <person name="Rafalski A."/>
            <person name="Schnable P.S."/>
            <person name="Ware D.H."/>
            <person name="Buckler E.S."/>
            <person name="Lai J."/>
        </authorList>
    </citation>
    <scope>NUCLEOTIDE SEQUENCE [LARGE SCALE GENOMIC DNA]</scope>
    <source>
        <tissue evidence="4">Seedling</tissue>
    </source>
</reference>
<dbReference type="SUPFAM" id="SSF50978">
    <property type="entry name" value="WD40 repeat-like"/>
    <property type="match status" value="1"/>
</dbReference>
<feature type="region of interest" description="Disordered" evidence="3">
    <location>
        <begin position="190"/>
        <end position="238"/>
    </location>
</feature>
<evidence type="ECO:0000313" key="4">
    <source>
        <dbReference type="EMBL" id="PWZ52540.1"/>
    </source>
</evidence>
<dbReference type="Proteomes" id="UP000251960">
    <property type="component" value="Chromosome 1"/>
</dbReference>
<dbReference type="GO" id="GO:0005634">
    <property type="term" value="C:nucleus"/>
    <property type="evidence" value="ECO:0007669"/>
    <property type="project" value="InterPro"/>
</dbReference>
<evidence type="ECO:0000256" key="2">
    <source>
        <dbReference type="ARBA" id="ARBA00022737"/>
    </source>
</evidence>
<dbReference type="SMART" id="SM00320">
    <property type="entry name" value="WD40"/>
    <property type="match status" value="2"/>
</dbReference>
<comment type="caution">
    <text evidence="4">The sequence shown here is derived from an EMBL/GenBank/DDBJ whole genome shotgun (WGS) entry which is preliminary data.</text>
</comment>
<dbReference type="InterPro" id="IPR044835">
    <property type="entry name" value="ARF_plant"/>
</dbReference>
<evidence type="ECO:0000256" key="3">
    <source>
        <dbReference type="SAM" id="MobiDB-lite"/>
    </source>
</evidence>
<dbReference type="PROSITE" id="PS00678">
    <property type="entry name" value="WD_REPEATS_1"/>
    <property type="match status" value="1"/>
</dbReference>
<dbReference type="InterPro" id="IPR001680">
    <property type="entry name" value="WD40_rpt"/>
</dbReference>
<accession>A0A317Y1N6</accession>
<dbReference type="ExpressionAtlas" id="A0A317Y1N6">
    <property type="expression patterns" value="baseline and differential"/>
</dbReference>
<dbReference type="Gene3D" id="2.130.10.10">
    <property type="entry name" value="YVTN repeat-like/Quinoprotein amine dehydrogenase"/>
    <property type="match status" value="1"/>
</dbReference>
<dbReference type="PANTHER" id="PTHR31384:SF185">
    <property type="entry name" value="AUXIN RESPONSE FACTOR 12"/>
    <property type="match status" value="1"/>
</dbReference>
<dbReference type="GO" id="GO:0006355">
    <property type="term" value="P:regulation of DNA-templated transcription"/>
    <property type="evidence" value="ECO:0007669"/>
    <property type="project" value="InterPro"/>
</dbReference>
<evidence type="ECO:0000256" key="1">
    <source>
        <dbReference type="ARBA" id="ARBA00022574"/>
    </source>
</evidence>
<dbReference type="InterPro" id="IPR019775">
    <property type="entry name" value="WD40_repeat_CS"/>
</dbReference>
<dbReference type="AlphaFoldDB" id="A0A317Y1N6"/>
<dbReference type="GO" id="GO:0009725">
    <property type="term" value="P:response to hormone"/>
    <property type="evidence" value="ECO:0007669"/>
    <property type="project" value="InterPro"/>
</dbReference>
<dbReference type="EMBL" id="NCVQ01000001">
    <property type="protein sequence ID" value="PWZ52540.1"/>
    <property type="molecule type" value="Genomic_DNA"/>
</dbReference>
<dbReference type="InterPro" id="IPR015943">
    <property type="entry name" value="WD40/YVTN_repeat-like_dom_sf"/>
</dbReference>
<dbReference type="PANTHER" id="PTHR31384">
    <property type="entry name" value="AUXIN RESPONSE FACTOR 4-RELATED"/>
    <property type="match status" value="1"/>
</dbReference>
<keyword evidence="2" id="KW-0677">Repeat</keyword>
<proteinExistence type="predicted"/>
<dbReference type="GO" id="GO:0003677">
    <property type="term" value="F:DNA binding"/>
    <property type="evidence" value="ECO:0007669"/>
    <property type="project" value="InterPro"/>
</dbReference>
<sequence length="252" mass="28123">MPSSVLSSDSMHIGLLAAAAHAAATNSRFTIFFNPKASKTEFVIPLSKYIKAVFHTRISVGMRFRMLFETEESSVRSHVDEGDQGVNATQLLHNEPVLVTVSGDGSVGMWDVTLGQPCVRHIVAHTRRANAVVVALNDKYLCTGGSDQKVACLREIHASILRKHLHRLEHPGAVEPDVESEKEVDNKLEDEMHEDEDDKRYSPESIPQQTDNQFQEEDGSFSPHLMHGNKDEDAIDPEEDKAELVEFYVSIF</sequence>
<organism evidence="4">
    <name type="scientific">Zea mays</name>
    <name type="common">Maize</name>
    <dbReference type="NCBI Taxonomy" id="4577"/>
    <lineage>
        <taxon>Eukaryota</taxon>
        <taxon>Viridiplantae</taxon>
        <taxon>Streptophyta</taxon>
        <taxon>Embryophyta</taxon>
        <taxon>Tracheophyta</taxon>
        <taxon>Spermatophyta</taxon>
        <taxon>Magnoliopsida</taxon>
        <taxon>Liliopsida</taxon>
        <taxon>Poales</taxon>
        <taxon>Poaceae</taxon>
        <taxon>PACMAD clade</taxon>
        <taxon>Panicoideae</taxon>
        <taxon>Andropogonodae</taxon>
        <taxon>Andropogoneae</taxon>
        <taxon>Tripsacinae</taxon>
        <taxon>Zea</taxon>
    </lineage>
</organism>